<evidence type="ECO:0000313" key="3">
    <source>
        <dbReference type="Proteomes" id="UP000184159"/>
    </source>
</evidence>
<keyword evidence="3" id="KW-1185">Reference proteome</keyword>
<evidence type="ECO:0000313" key="2">
    <source>
        <dbReference type="EMBL" id="SHE66876.1"/>
    </source>
</evidence>
<organism evidence="2 3">
    <name type="scientific">Vibrio gazogenes DSM 21264 = NBRC 103151</name>
    <dbReference type="NCBI Taxonomy" id="1123492"/>
    <lineage>
        <taxon>Bacteria</taxon>
        <taxon>Pseudomonadati</taxon>
        <taxon>Pseudomonadota</taxon>
        <taxon>Gammaproteobacteria</taxon>
        <taxon>Vibrionales</taxon>
        <taxon>Vibrionaceae</taxon>
        <taxon>Vibrio</taxon>
    </lineage>
</organism>
<accession>A0A1M4VD48</accession>
<gene>
    <name evidence="2" type="ORF">SAMN02745781_00686</name>
</gene>
<sequence length="267" mass="30628">MSDTSGWVLKKEVVSTPASTLDPVSISLSCQHSDGALLVAEYIIGEMKTNIQSQTCETIRYLLDYKYERLKEWQQLPWYKQLFASMPRPDLITASALWLEKVYKGHSWDHKPLIRDNPSLKAVAVHRKLWTLAKVRAYRQNKKPNDKPPTDSKSYWHKYKKHDYFYDIWSNVHYGYVGLACGFSQELLLRGAGGAQFLDNMTTSGDAPDDVIAVKVGFKLYQDYGDSLATLTSSELMKRLEQASFSDAARDIHLCFHPHRKELENES</sequence>
<dbReference type="AlphaFoldDB" id="A0A1M4VD48"/>
<dbReference type="EMBL" id="FQUH01000002">
    <property type="protein sequence ID" value="SHE66876.1"/>
    <property type="molecule type" value="Genomic_DNA"/>
</dbReference>
<dbReference type="RefSeq" id="WP_072955542.1">
    <property type="nucleotide sequence ID" value="NZ_FQUH01000002.1"/>
</dbReference>
<proteinExistence type="predicted"/>
<dbReference type="Pfam" id="PF15607">
    <property type="entry name" value="Ntox44"/>
    <property type="match status" value="1"/>
</dbReference>
<evidence type="ECO:0000259" key="1">
    <source>
        <dbReference type="Pfam" id="PF15607"/>
    </source>
</evidence>
<dbReference type="InterPro" id="IPR028946">
    <property type="entry name" value="Ntox44"/>
</dbReference>
<name>A0A1M4VD48_VIBGA</name>
<protein>
    <submittedName>
        <fullName evidence="2">Toxin 44</fullName>
    </submittedName>
</protein>
<reference evidence="3" key="1">
    <citation type="submission" date="2016-11" db="EMBL/GenBank/DDBJ databases">
        <authorList>
            <person name="Varghese N."/>
            <person name="Submissions S."/>
        </authorList>
    </citation>
    <scope>NUCLEOTIDE SEQUENCE [LARGE SCALE GENOMIC DNA]</scope>
    <source>
        <strain evidence="3">DSM 21264</strain>
    </source>
</reference>
<dbReference type="Proteomes" id="UP000184159">
    <property type="component" value="Unassembled WGS sequence"/>
</dbReference>
<feature type="domain" description="Bacterial toxin 44" evidence="1">
    <location>
        <begin position="98"/>
        <end position="223"/>
    </location>
</feature>